<accession>X0X709</accession>
<evidence type="ECO:0000313" key="1">
    <source>
        <dbReference type="EMBL" id="GAG38820.1"/>
    </source>
</evidence>
<reference evidence="1" key="1">
    <citation type="journal article" date="2014" name="Front. Microbiol.">
        <title>High frequency of phylogenetically diverse reductive dehalogenase-homologous genes in deep subseafloor sedimentary metagenomes.</title>
        <authorList>
            <person name="Kawai M."/>
            <person name="Futagami T."/>
            <person name="Toyoda A."/>
            <person name="Takaki Y."/>
            <person name="Nishi S."/>
            <person name="Hori S."/>
            <person name="Arai W."/>
            <person name="Tsubouchi T."/>
            <person name="Morono Y."/>
            <person name="Uchiyama I."/>
            <person name="Ito T."/>
            <person name="Fujiyama A."/>
            <person name="Inagaki F."/>
            <person name="Takami H."/>
        </authorList>
    </citation>
    <scope>NUCLEOTIDE SEQUENCE</scope>
    <source>
        <strain evidence="1">Expedition CK06-06</strain>
    </source>
</reference>
<gene>
    <name evidence="1" type="ORF">S01H1_67463</name>
</gene>
<proteinExistence type="predicted"/>
<protein>
    <submittedName>
        <fullName evidence="1">Uncharacterized protein</fullName>
    </submittedName>
</protein>
<organism evidence="1">
    <name type="scientific">marine sediment metagenome</name>
    <dbReference type="NCBI Taxonomy" id="412755"/>
    <lineage>
        <taxon>unclassified sequences</taxon>
        <taxon>metagenomes</taxon>
        <taxon>ecological metagenomes</taxon>
    </lineage>
</organism>
<dbReference type="AlphaFoldDB" id="X0X709"/>
<dbReference type="EMBL" id="BARS01044682">
    <property type="protein sequence ID" value="GAG38820.1"/>
    <property type="molecule type" value="Genomic_DNA"/>
</dbReference>
<sequence length="116" mass="13368">MSGSTTFKINNMNKEQLNLAWETSSHYERNEFIKNWSVGSIDNSDTVGIELFKVGDEILAMDHEDINEPQPFLDVFQLAYFYEWDNDKLLAEIEETNAGITKDVLIKIININLGKH</sequence>
<comment type="caution">
    <text evidence="1">The sequence shown here is derived from an EMBL/GenBank/DDBJ whole genome shotgun (WGS) entry which is preliminary data.</text>
</comment>
<name>X0X709_9ZZZZ</name>